<accession>A0A517MYY5</accession>
<evidence type="ECO:0000256" key="5">
    <source>
        <dbReference type="ARBA" id="ARBA00022989"/>
    </source>
</evidence>
<keyword evidence="7" id="KW-0813">Transport</keyword>
<evidence type="ECO:0000313" key="9">
    <source>
        <dbReference type="EMBL" id="QDT00028.1"/>
    </source>
</evidence>
<keyword evidence="4 7" id="KW-0812">Transmembrane</keyword>
<evidence type="ECO:0000256" key="2">
    <source>
        <dbReference type="ARBA" id="ARBA00005811"/>
    </source>
</evidence>
<evidence type="ECO:0000256" key="7">
    <source>
        <dbReference type="RuleBase" id="RU003879"/>
    </source>
</evidence>
<keyword evidence="10" id="KW-1185">Reference proteome</keyword>
<dbReference type="KEGG" id="amob:HG15A2_33630"/>
<proteinExistence type="inferred from homology"/>
<protein>
    <submittedName>
        <fullName evidence="9">Biopolymer transport protein ExbD/TolR</fullName>
    </submittedName>
</protein>
<gene>
    <name evidence="9" type="ORF">HG15A2_33630</name>
</gene>
<comment type="subcellular location">
    <subcellularLocation>
        <location evidence="1">Cell membrane</location>
        <topology evidence="1">Single-pass membrane protein</topology>
    </subcellularLocation>
    <subcellularLocation>
        <location evidence="7">Cell membrane</location>
        <topology evidence="7">Single-pass type II membrane protein</topology>
    </subcellularLocation>
</comment>
<keyword evidence="7" id="KW-0653">Protein transport</keyword>
<evidence type="ECO:0000256" key="6">
    <source>
        <dbReference type="ARBA" id="ARBA00023136"/>
    </source>
</evidence>
<dbReference type="PANTHER" id="PTHR30558">
    <property type="entry name" value="EXBD MEMBRANE COMPONENT OF PMF-DRIVEN MACROMOLECULE IMPORT SYSTEM"/>
    <property type="match status" value="1"/>
</dbReference>
<sequence length="155" mass="17413">MKIRNTEHREHIVLQMTPMIDIVFQLLVFFVFTFKIVLPEGDFNIRMPASAGSSAQPSETPLLKVKLVAGADRELARIQLGDQPYASFLDLQNAIRGMVDDSGGPGTTDQEVEIDADFDLRYQYAINAMTAITGYQENGVQHKLIERVRFAPLKE</sequence>
<evidence type="ECO:0000256" key="3">
    <source>
        <dbReference type="ARBA" id="ARBA00022475"/>
    </source>
</evidence>
<dbReference type="InterPro" id="IPR003400">
    <property type="entry name" value="ExbD"/>
</dbReference>
<comment type="similarity">
    <text evidence="2 7">Belongs to the ExbD/TolR family.</text>
</comment>
<dbReference type="Proteomes" id="UP000319852">
    <property type="component" value="Chromosome"/>
</dbReference>
<organism evidence="9 10">
    <name type="scientific">Adhaeretor mobilis</name>
    <dbReference type="NCBI Taxonomy" id="1930276"/>
    <lineage>
        <taxon>Bacteria</taxon>
        <taxon>Pseudomonadati</taxon>
        <taxon>Planctomycetota</taxon>
        <taxon>Planctomycetia</taxon>
        <taxon>Pirellulales</taxon>
        <taxon>Lacipirellulaceae</taxon>
        <taxon>Adhaeretor</taxon>
    </lineage>
</organism>
<reference evidence="9 10" key="1">
    <citation type="submission" date="2019-02" db="EMBL/GenBank/DDBJ databases">
        <title>Deep-cultivation of Planctomycetes and their phenomic and genomic characterization uncovers novel biology.</title>
        <authorList>
            <person name="Wiegand S."/>
            <person name="Jogler M."/>
            <person name="Boedeker C."/>
            <person name="Pinto D."/>
            <person name="Vollmers J."/>
            <person name="Rivas-Marin E."/>
            <person name="Kohn T."/>
            <person name="Peeters S.H."/>
            <person name="Heuer A."/>
            <person name="Rast P."/>
            <person name="Oberbeckmann S."/>
            <person name="Bunk B."/>
            <person name="Jeske O."/>
            <person name="Meyerdierks A."/>
            <person name="Storesund J.E."/>
            <person name="Kallscheuer N."/>
            <person name="Luecker S."/>
            <person name="Lage O.M."/>
            <person name="Pohl T."/>
            <person name="Merkel B.J."/>
            <person name="Hornburger P."/>
            <person name="Mueller R.-W."/>
            <person name="Bruemmer F."/>
            <person name="Labrenz M."/>
            <person name="Spormann A.M."/>
            <person name="Op den Camp H."/>
            <person name="Overmann J."/>
            <person name="Amann R."/>
            <person name="Jetten M.S.M."/>
            <person name="Mascher T."/>
            <person name="Medema M.H."/>
            <person name="Devos D.P."/>
            <person name="Kaster A.-K."/>
            <person name="Ovreas L."/>
            <person name="Rohde M."/>
            <person name="Galperin M.Y."/>
            <person name="Jogler C."/>
        </authorList>
    </citation>
    <scope>NUCLEOTIDE SEQUENCE [LARGE SCALE GENOMIC DNA]</scope>
    <source>
        <strain evidence="9 10">HG15A2</strain>
    </source>
</reference>
<dbReference type="Pfam" id="PF02472">
    <property type="entry name" value="ExbD"/>
    <property type="match status" value="1"/>
</dbReference>
<dbReference type="RefSeq" id="WP_145061234.1">
    <property type="nucleotide sequence ID" value="NZ_CP036263.1"/>
</dbReference>
<dbReference type="AlphaFoldDB" id="A0A517MYY5"/>
<dbReference type="GO" id="GO:0015031">
    <property type="term" value="P:protein transport"/>
    <property type="evidence" value="ECO:0007669"/>
    <property type="project" value="UniProtKB-KW"/>
</dbReference>
<feature type="transmembrane region" description="Helical" evidence="8">
    <location>
        <begin position="12"/>
        <end position="38"/>
    </location>
</feature>
<evidence type="ECO:0000256" key="8">
    <source>
        <dbReference type="SAM" id="Phobius"/>
    </source>
</evidence>
<keyword evidence="6 8" id="KW-0472">Membrane</keyword>
<keyword evidence="3" id="KW-1003">Cell membrane</keyword>
<dbReference type="GO" id="GO:0005886">
    <property type="term" value="C:plasma membrane"/>
    <property type="evidence" value="ECO:0007669"/>
    <property type="project" value="UniProtKB-SubCell"/>
</dbReference>
<evidence type="ECO:0000313" key="10">
    <source>
        <dbReference type="Proteomes" id="UP000319852"/>
    </source>
</evidence>
<dbReference type="OrthoDB" id="9789920at2"/>
<dbReference type="EMBL" id="CP036263">
    <property type="protein sequence ID" value="QDT00028.1"/>
    <property type="molecule type" value="Genomic_DNA"/>
</dbReference>
<dbReference type="PANTHER" id="PTHR30558:SF3">
    <property type="entry name" value="BIOPOLYMER TRANSPORT PROTEIN EXBD-RELATED"/>
    <property type="match status" value="1"/>
</dbReference>
<evidence type="ECO:0000256" key="1">
    <source>
        <dbReference type="ARBA" id="ARBA00004162"/>
    </source>
</evidence>
<dbReference type="GO" id="GO:0022857">
    <property type="term" value="F:transmembrane transporter activity"/>
    <property type="evidence" value="ECO:0007669"/>
    <property type="project" value="InterPro"/>
</dbReference>
<keyword evidence="5 8" id="KW-1133">Transmembrane helix</keyword>
<name>A0A517MYY5_9BACT</name>
<evidence type="ECO:0000256" key="4">
    <source>
        <dbReference type="ARBA" id="ARBA00022692"/>
    </source>
</evidence>